<dbReference type="EMBL" id="VJMJ01000081">
    <property type="protein sequence ID" value="KAF0737789.1"/>
    <property type="molecule type" value="Genomic_DNA"/>
</dbReference>
<organism evidence="1 2">
    <name type="scientific">Aphanomyces euteiches</name>
    <dbReference type="NCBI Taxonomy" id="100861"/>
    <lineage>
        <taxon>Eukaryota</taxon>
        <taxon>Sar</taxon>
        <taxon>Stramenopiles</taxon>
        <taxon>Oomycota</taxon>
        <taxon>Saprolegniomycetes</taxon>
        <taxon>Saprolegniales</taxon>
        <taxon>Verrucalvaceae</taxon>
        <taxon>Aphanomyces</taxon>
    </lineage>
</organism>
<dbReference type="Proteomes" id="UP000481153">
    <property type="component" value="Unassembled WGS sequence"/>
</dbReference>
<reference evidence="1 2" key="1">
    <citation type="submission" date="2019-07" db="EMBL/GenBank/DDBJ databases">
        <title>Genomics analysis of Aphanomyces spp. identifies a new class of oomycete effector associated with host adaptation.</title>
        <authorList>
            <person name="Gaulin E."/>
        </authorList>
    </citation>
    <scope>NUCLEOTIDE SEQUENCE [LARGE SCALE GENOMIC DNA]</scope>
    <source>
        <strain evidence="1 2">ATCC 201684</strain>
    </source>
</reference>
<sequence>MSSDVSTTRLGLILSISSALDCDWQRFSNSSVSPDRPSAEPKVTGLSVHDVLGDDCRLCRWHLQLVWQRECVVAFGREQVQGDKFLDGLWLWDGKLVLRVWNDLSRPEDLHGSKTKTMLLQRHFQASHDASLLLLGRFCIVQPAPQ</sequence>
<keyword evidence="2" id="KW-1185">Reference proteome</keyword>
<gene>
    <name evidence="1" type="ORF">Ae201684_006282</name>
</gene>
<protein>
    <submittedName>
        <fullName evidence="1">Uncharacterized protein</fullName>
    </submittedName>
</protein>
<name>A0A6G0XCB1_9STRA</name>
<comment type="caution">
    <text evidence="1">The sequence shown here is derived from an EMBL/GenBank/DDBJ whole genome shotgun (WGS) entry which is preliminary data.</text>
</comment>
<evidence type="ECO:0000313" key="2">
    <source>
        <dbReference type="Proteomes" id="UP000481153"/>
    </source>
</evidence>
<accession>A0A6G0XCB1</accession>
<evidence type="ECO:0000313" key="1">
    <source>
        <dbReference type="EMBL" id="KAF0737789.1"/>
    </source>
</evidence>
<dbReference type="VEuPathDB" id="FungiDB:AeMF1_008010"/>
<proteinExistence type="predicted"/>
<dbReference type="AlphaFoldDB" id="A0A6G0XCB1"/>